<comment type="caution">
    <text evidence="13">The sequence shown here is derived from an EMBL/GenBank/DDBJ whole genome shotgun (WGS) entry which is preliminary data.</text>
</comment>
<dbReference type="Pfam" id="PF00793">
    <property type="entry name" value="DAHP_synth_1"/>
    <property type="match status" value="1"/>
</dbReference>
<reference evidence="13" key="2">
    <citation type="journal article" date="2016" name="Fungal Biol.">
        <title>Ochratoxin A production by Penicillium thymicola.</title>
        <authorList>
            <person name="Nguyen H.D.T."/>
            <person name="McMullin D.R."/>
            <person name="Ponomareva E."/>
            <person name="Riley R."/>
            <person name="Pomraning K.R."/>
            <person name="Baker S.E."/>
            <person name="Seifert K.A."/>
        </authorList>
    </citation>
    <scope>NUCLEOTIDE SEQUENCE</scope>
    <source>
        <strain evidence="13">DAOM 180753</strain>
    </source>
</reference>
<comment type="function">
    <text evidence="1">Stereospecific condensation of phosphoenolpyruvate (PEP) and D-erythrose-4-phosphate (E4P) giving rise to 3-deoxy-D-arabino-heptulosonate-7-phosphate (DAHP).</text>
</comment>
<gene>
    <name evidence="13" type="ORF">VN97_g5750</name>
</gene>
<dbReference type="InterPro" id="IPR013785">
    <property type="entry name" value="Aldolase_TIM"/>
</dbReference>
<reference evidence="13" key="1">
    <citation type="submission" date="2015-06" db="EMBL/GenBank/DDBJ databases">
        <authorList>
            <person name="Nguyen H."/>
        </authorList>
    </citation>
    <scope>NUCLEOTIDE SEQUENCE</scope>
    <source>
        <strain evidence="13">DAOM 180753</strain>
    </source>
</reference>
<evidence type="ECO:0000256" key="11">
    <source>
        <dbReference type="ARBA" id="ARBA00047508"/>
    </source>
</evidence>
<dbReference type="GO" id="GO:0003849">
    <property type="term" value="F:3-deoxy-7-phosphoheptulonate synthase activity"/>
    <property type="evidence" value="ECO:0007669"/>
    <property type="project" value="UniProtKB-EC"/>
</dbReference>
<name>A0AAI9X8D4_PENTH</name>
<proteinExistence type="inferred from homology"/>
<evidence type="ECO:0000256" key="9">
    <source>
        <dbReference type="ARBA" id="ARBA00031349"/>
    </source>
</evidence>
<evidence type="ECO:0000259" key="12">
    <source>
        <dbReference type="Pfam" id="PF00793"/>
    </source>
</evidence>
<evidence type="ECO:0000256" key="5">
    <source>
        <dbReference type="ARBA" id="ARBA00022605"/>
    </source>
</evidence>
<dbReference type="GO" id="GO:0009073">
    <property type="term" value="P:aromatic amino acid family biosynthetic process"/>
    <property type="evidence" value="ECO:0007669"/>
    <property type="project" value="UniProtKB-KW"/>
</dbReference>
<protein>
    <recommendedName>
        <fullName evidence="4">3-deoxy-7-phosphoheptulonate synthase</fullName>
        <ecNumber evidence="4">2.5.1.54</ecNumber>
    </recommendedName>
    <alternativeName>
        <fullName evidence="10">3-deoxy-D-arabino-heptulosonate 7-phosphate synthase</fullName>
    </alternativeName>
    <alternativeName>
        <fullName evidence="9">DAHP synthase</fullName>
    </alternativeName>
    <alternativeName>
        <fullName evidence="8">Phospho-2-keto-3-deoxyheptonate aldolase</fullName>
    </alternativeName>
</protein>
<dbReference type="SUPFAM" id="SSF51569">
    <property type="entry name" value="Aldolase"/>
    <property type="match status" value="1"/>
</dbReference>
<sequence>MPSISASPFLDTSNIELLRQRLAEDSRIEKYTPSPLRSCRIDARQIIRRESDRLFVLVGPCSIHDPESALEYAARLRELADELRGDLRIVMRAYLEKPPTTVGWKDLINDPDVDDSYNTNKGVNVACEMLDTISPYCTANWPLVCRSRSASRTPRMPPWPQVNSLKSMHERHNFMTVTKQGIIATTTEGNEDGYVILRGGSQGANFDAASV</sequence>
<evidence type="ECO:0000313" key="14">
    <source>
        <dbReference type="Proteomes" id="UP001227192"/>
    </source>
</evidence>
<dbReference type="PANTHER" id="PTHR21225">
    <property type="entry name" value="PHOSPHO-2-DEHYDRO-3-DEOXYHEPTONATE ALDOLASE DAHP SYNTHETASE"/>
    <property type="match status" value="1"/>
</dbReference>
<dbReference type="PANTHER" id="PTHR21225:SF12">
    <property type="entry name" value="PHOSPHO-2-DEHYDRO-3-DEOXYHEPTONATE ALDOLASE, TYROSINE-INHIBITED"/>
    <property type="match status" value="1"/>
</dbReference>
<evidence type="ECO:0000256" key="4">
    <source>
        <dbReference type="ARBA" id="ARBA00012694"/>
    </source>
</evidence>
<feature type="domain" description="DAHP synthetase I/KDSA" evidence="12">
    <location>
        <begin position="45"/>
        <end position="140"/>
    </location>
</feature>
<evidence type="ECO:0000313" key="13">
    <source>
        <dbReference type="EMBL" id="KAJ9487557.1"/>
    </source>
</evidence>
<keyword evidence="14" id="KW-1185">Reference proteome</keyword>
<evidence type="ECO:0000256" key="8">
    <source>
        <dbReference type="ARBA" id="ARBA00031111"/>
    </source>
</evidence>
<evidence type="ECO:0000256" key="3">
    <source>
        <dbReference type="ARBA" id="ARBA00007985"/>
    </source>
</evidence>
<dbReference type="GO" id="GO:0008652">
    <property type="term" value="P:amino acid biosynthetic process"/>
    <property type="evidence" value="ECO:0007669"/>
    <property type="project" value="UniProtKB-KW"/>
</dbReference>
<dbReference type="InterPro" id="IPR006218">
    <property type="entry name" value="DAHP1/KDSA"/>
</dbReference>
<evidence type="ECO:0000256" key="6">
    <source>
        <dbReference type="ARBA" id="ARBA00022679"/>
    </source>
</evidence>
<keyword evidence="6" id="KW-0808">Transferase</keyword>
<dbReference type="AlphaFoldDB" id="A0AAI9X8D4"/>
<dbReference type="Gene3D" id="3.20.20.70">
    <property type="entry name" value="Aldolase class I"/>
    <property type="match status" value="2"/>
</dbReference>
<dbReference type="Proteomes" id="UP001227192">
    <property type="component" value="Unassembled WGS sequence"/>
</dbReference>
<accession>A0AAI9X8D4</accession>
<organism evidence="13 14">
    <name type="scientific">Penicillium thymicola</name>
    <dbReference type="NCBI Taxonomy" id="293382"/>
    <lineage>
        <taxon>Eukaryota</taxon>
        <taxon>Fungi</taxon>
        <taxon>Dikarya</taxon>
        <taxon>Ascomycota</taxon>
        <taxon>Pezizomycotina</taxon>
        <taxon>Eurotiomycetes</taxon>
        <taxon>Eurotiomycetidae</taxon>
        <taxon>Eurotiales</taxon>
        <taxon>Aspergillaceae</taxon>
        <taxon>Penicillium</taxon>
    </lineage>
</organism>
<keyword evidence="5" id="KW-0028">Amino-acid biosynthesis</keyword>
<keyword evidence="7" id="KW-0057">Aromatic amino acid biosynthesis</keyword>
<dbReference type="GO" id="GO:0005737">
    <property type="term" value="C:cytoplasm"/>
    <property type="evidence" value="ECO:0007669"/>
    <property type="project" value="TreeGrafter"/>
</dbReference>
<comment type="pathway">
    <text evidence="2">Metabolic intermediate biosynthesis; chorismate biosynthesis; chorismate from D-erythrose 4-phosphate and phosphoenolpyruvate: step 1/7.</text>
</comment>
<evidence type="ECO:0000256" key="10">
    <source>
        <dbReference type="ARBA" id="ARBA00032193"/>
    </source>
</evidence>
<dbReference type="InterPro" id="IPR006219">
    <property type="entry name" value="DAHP_synth_1"/>
</dbReference>
<dbReference type="EMBL" id="LACB01000154">
    <property type="protein sequence ID" value="KAJ9487557.1"/>
    <property type="molecule type" value="Genomic_DNA"/>
</dbReference>
<comment type="similarity">
    <text evidence="3">Belongs to the class-I DAHP synthase family.</text>
</comment>
<evidence type="ECO:0000256" key="1">
    <source>
        <dbReference type="ARBA" id="ARBA00003726"/>
    </source>
</evidence>
<evidence type="ECO:0000256" key="2">
    <source>
        <dbReference type="ARBA" id="ARBA00004688"/>
    </source>
</evidence>
<dbReference type="EC" id="2.5.1.54" evidence="4"/>
<evidence type="ECO:0000256" key="7">
    <source>
        <dbReference type="ARBA" id="ARBA00023141"/>
    </source>
</evidence>
<comment type="catalytic activity">
    <reaction evidence="11">
        <text>D-erythrose 4-phosphate + phosphoenolpyruvate + H2O = 7-phospho-2-dehydro-3-deoxy-D-arabino-heptonate + phosphate</text>
        <dbReference type="Rhea" id="RHEA:14717"/>
        <dbReference type="ChEBI" id="CHEBI:15377"/>
        <dbReference type="ChEBI" id="CHEBI:16897"/>
        <dbReference type="ChEBI" id="CHEBI:43474"/>
        <dbReference type="ChEBI" id="CHEBI:58394"/>
        <dbReference type="ChEBI" id="CHEBI:58702"/>
        <dbReference type="EC" id="2.5.1.54"/>
    </reaction>
</comment>